<dbReference type="HOGENOM" id="CLU_2408040_0_0_9"/>
<name>A0A0E2H233_9FIRM</name>
<feature type="chain" id="PRO_5002395356" evidence="1">
    <location>
        <begin position="26"/>
        <end position="92"/>
    </location>
</feature>
<sequence length="92" mass="10327">MRKNFVKSMVTITMAVVLMATPAYAMPRIGAYVPITANQVSSTLVMSVNDVFGSGTDEWSWHSDTTGYYIIPFYDSYSDTYNIWFTSANDTI</sequence>
<gene>
    <name evidence="2" type="ORF">HMPREF1090_05758</name>
</gene>
<reference evidence="2 3" key="1">
    <citation type="submission" date="2013-01" db="EMBL/GenBank/DDBJ databases">
        <title>The Genome Sequence of Clostridium clostridioforme 90A8.</title>
        <authorList>
            <consortium name="The Broad Institute Genome Sequencing Platform"/>
            <person name="Earl A."/>
            <person name="Ward D."/>
            <person name="Feldgarden M."/>
            <person name="Gevers D."/>
            <person name="Courvalin P."/>
            <person name="Lambert T."/>
            <person name="Walker B."/>
            <person name="Young S.K."/>
            <person name="Zeng Q."/>
            <person name="Gargeya S."/>
            <person name="Fitzgerald M."/>
            <person name="Haas B."/>
            <person name="Abouelleil A."/>
            <person name="Alvarado L."/>
            <person name="Arachchi H.M."/>
            <person name="Berlin A.M."/>
            <person name="Chapman S.B."/>
            <person name="Dewar J."/>
            <person name="Goldberg J."/>
            <person name="Griggs A."/>
            <person name="Gujja S."/>
            <person name="Hansen M."/>
            <person name="Howarth C."/>
            <person name="Imamovic A."/>
            <person name="Larimer J."/>
            <person name="McCowan C."/>
            <person name="Murphy C."/>
            <person name="Neiman D."/>
            <person name="Pearson M."/>
            <person name="Priest M."/>
            <person name="Roberts A."/>
            <person name="Saif S."/>
            <person name="Shea T."/>
            <person name="Sisk P."/>
            <person name="Sykes S."/>
            <person name="Wortman J."/>
            <person name="Nusbaum C."/>
            <person name="Birren B."/>
        </authorList>
    </citation>
    <scope>NUCLEOTIDE SEQUENCE [LARGE SCALE GENOMIC DNA]</scope>
    <source>
        <strain evidence="2 3">90A8</strain>
    </source>
</reference>
<evidence type="ECO:0000313" key="3">
    <source>
        <dbReference type="Proteomes" id="UP000013085"/>
    </source>
</evidence>
<dbReference type="EMBL" id="AGYR01000083">
    <property type="protein sequence ID" value="ENZ05175.1"/>
    <property type="molecule type" value="Genomic_DNA"/>
</dbReference>
<evidence type="ECO:0000256" key="1">
    <source>
        <dbReference type="SAM" id="SignalP"/>
    </source>
</evidence>
<keyword evidence="1" id="KW-0732">Signal</keyword>
<proteinExistence type="predicted"/>
<dbReference type="RefSeq" id="WP_002595142.1">
    <property type="nucleotide sequence ID" value="NZ_KB851004.1"/>
</dbReference>
<protein>
    <submittedName>
        <fullName evidence="2">Uncharacterized protein</fullName>
    </submittedName>
</protein>
<feature type="signal peptide" evidence="1">
    <location>
        <begin position="1"/>
        <end position="25"/>
    </location>
</feature>
<accession>A0A0E2H233</accession>
<dbReference type="AlphaFoldDB" id="A0A0E2H233"/>
<evidence type="ECO:0000313" key="2">
    <source>
        <dbReference type="EMBL" id="ENZ05175.1"/>
    </source>
</evidence>
<comment type="caution">
    <text evidence="2">The sequence shown here is derived from an EMBL/GenBank/DDBJ whole genome shotgun (WGS) entry which is preliminary data.</text>
</comment>
<organism evidence="2 3">
    <name type="scientific">[Clostridium] clostridioforme 90A8</name>
    <dbReference type="NCBI Taxonomy" id="999408"/>
    <lineage>
        <taxon>Bacteria</taxon>
        <taxon>Bacillati</taxon>
        <taxon>Bacillota</taxon>
        <taxon>Clostridia</taxon>
        <taxon>Lachnospirales</taxon>
        <taxon>Lachnospiraceae</taxon>
        <taxon>Enterocloster</taxon>
    </lineage>
</organism>
<dbReference type="Proteomes" id="UP000013085">
    <property type="component" value="Unassembled WGS sequence"/>
</dbReference>